<organism evidence="3 4">
    <name type="scientific">Vigna radiata var. radiata</name>
    <name type="common">Mung bean</name>
    <name type="synonym">Phaseolus aureus</name>
    <dbReference type="NCBI Taxonomy" id="3916"/>
    <lineage>
        <taxon>Eukaryota</taxon>
        <taxon>Viridiplantae</taxon>
        <taxon>Streptophyta</taxon>
        <taxon>Embryophyta</taxon>
        <taxon>Tracheophyta</taxon>
        <taxon>Spermatophyta</taxon>
        <taxon>Magnoliopsida</taxon>
        <taxon>eudicotyledons</taxon>
        <taxon>Gunneridae</taxon>
        <taxon>Pentapetalae</taxon>
        <taxon>rosids</taxon>
        <taxon>fabids</taxon>
        <taxon>Fabales</taxon>
        <taxon>Fabaceae</taxon>
        <taxon>Papilionoideae</taxon>
        <taxon>50 kb inversion clade</taxon>
        <taxon>NPAAA clade</taxon>
        <taxon>indigoferoid/millettioid clade</taxon>
        <taxon>Phaseoleae</taxon>
        <taxon>Vigna</taxon>
    </lineage>
</organism>
<reference evidence="4" key="2">
    <citation type="submission" date="2025-08" db="UniProtKB">
        <authorList>
            <consortium name="RefSeq"/>
        </authorList>
    </citation>
    <scope>IDENTIFICATION</scope>
    <source>
        <tissue evidence="4">Leaf</tissue>
    </source>
</reference>
<evidence type="ECO:0000256" key="1">
    <source>
        <dbReference type="SAM" id="MobiDB-lite"/>
    </source>
</evidence>
<dbReference type="AlphaFoldDB" id="A0A1S3VER9"/>
<accession>A0A1S3VER9</accession>
<gene>
    <name evidence="4" type="primary">LOC106774393</name>
</gene>
<protein>
    <submittedName>
        <fullName evidence="4">Uncharacterized protein LOC106774393</fullName>
    </submittedName>
</protein>
<name>A0A1S3VER9_VIGRR</name>
<proteinExistence type="predicted"/>
<feature type="compositionally biased region" description="Low complexity" evidence="1">
    <location>
        <begin position="352"/>
        <end position="361"/>
    </location>
</feature>
<sequence length="381" mass="44111">MAEVPNPRAWMYDRCYSGKKGLKEAFVEGVEHFLETARQCKYYIPDGGIRCPCIKCECTRILKDEVVRVHLHQKGFMPDYKLWNFHGEEIPSTYEPSFIEPCGRGFVPSRVASQAINWSIKDQFLQPWPSWGAIPIEDKELFWQRFKQDVQWIAEHEAQIKKNFHRKASQRLSTIFRYARITGRPPYWMGEHIWNSLLEHWNSPNYRNKCVTVQRNRMLEKGGVLHIGGSITAHEHALRMEDFSLRLSQARSEIRSISDAESKVDADNDIIRQPSASSTDKSNFVSREVYDAVLARVENLENLVRTWLSQQGQNQSAPSSSQQQCPPMQPIPMQPSTNQQSQCPPMQPTPMQPSTNQQSPPHQLPVQEEEDDDDSDDYNDY</sequence>
<dbReference type="InterPro" id="IPR029480">
    <property type="entry name" value="Transpos_assoc"/>
</dbReference>
<dbReference type="OrthoDB" id="1430375at2759"/>
<feature type="compositionally biased region" description="Low complexity" evidence="1">
    <location>
        <begin position="334"/>
        <end position="344"/>
    </location>
</feature>
<dbReference type="GeneID" id="106774393"/>
<evidence type="ECO:0000259" key="2">
    <source>
        <dbReference type="Pfam" id="PF13963"/>
    </source>
</evidence>
<dbReference type="Proteomes" id="UP000087766">
    <property type="component" value="Chromosome 10"/>
</dbReference>
<dbReference type="RefSeq" id="XP_014516858.1">
    <property type="nucleotide sequence ID" value="XM_014661372.2"/>
</dbReference>
<dbReference type="KEGG" id="vra:106774393"/>
<keyword evidence="3" id="KW-1185">Reference proteome</keyword>
<feature type="compositionally biased region" description="Acidic residues" evidence="1">
    <location>
        <begin position="367"/>
        <end position="381"/>
    </location>
</feature>
<feature type="domain" description="Transposase-associated" evidence="2">
    <location>
        <begin position="8"/>
        <end position="88"/>
    </location>
</feature>
<dbReference type="Pfam" id="PF13963">
    <property type="entry name" value="Transpos_assoc"/>
    <property type="match status" value="1"/>
</dbReference>
<feature type="compositionally biased region" description="Low complexity" evidence="1">
    <location>
        <begin position="311"/>
        <end position="326"/>
    </location>
</feature>
<evidence type="ECO:0000313" key="3">
    <source>
        <dbReference type="Proteomes" id="UP000087766"/>
    </source>
</evidence>
<feature type="region of interest" description="Disordered" evidence="1">
    <location>
        <begin position="311"/>
        <end position="381"/>
    </location>
</feature>
<evidence type="ECO:0000313" key="4">
    <source>
        <dbReference type="RefSeq" id="XP_014516858.1"/>
    </source>
</evidence>
<reference evidence="3" key="1">
    <citation type="journal article" date="2014" name="Nat. Commun.">
        <title>Genome sequence of mungbean and insights into evolution within Vigna species.</title>
        <authorList>
            <person name="Kang Y.J."/>
            <person name="Kim S.K."/>
            <person name="Kim M.Y."/>
            <person name="Lestari P."/>
            <person name="Kim K.H."/>
            <person name="Ha B.K."/>
            <person name="Jun T.H."/>
            <person name="Hwang W.J."/>
            <person name="Lee T."/>
            <person name="Lee J."/>
            <person name="Shim S."/>
            <person name="Yoon M.Y."/>
            <person name="Jang Y.E."/>
            <person name="Han K.S."/>
            <person name="Taeprayoon P."/>
            <person name="Yoon N."/>
            <person name="Somta P."/>
            <person name="Tanya P."/>
            <person name="Kim K.S."/>
            <person name="Gwag J.G."/>
            <person name="Moon J.K."/>
            <person name="Lee Y.H."/>
            <person name="Park B.S."/>
            <person name="Bombarely A."/>
            <person name="Doyle J.J."/>
            <person name="Jackson S.A."/>
            <person name="Schafleitner R."/>
            <person name="Srinives P."/>
            <person name="Varshney R.K."/>
            <person name="Lee S.H."/>
        </authorList>
    </citation>
    <scope>NUCLEOTIDE SEQUENCE [LARGE SCALE GENOMIC DNA]</scope>
    <source>
        <strain evidence="3">cv. VC1973A</strain>
    </source>
</reference>